<evidence type="ECO:0000313" key="2">
    <source>
        <dbReference type="Proteomes" id="UP001652626"/>
    </source>
</evidence>
<dbReference type="InterPro" id="IPR000210">
    <property type="entry name" value="BTB/POZ_dom"/>
</dbReference>
<gene>
    <name evidence="3 4" type="primary">LOC113404500</name>
</gene>
<dbReference type="Gene3D" id="1.25.40.420">
    <property type="match status" value="1"/>
</dbReference>
<reference evidence="3 4" key="1">
    <citation type="submission" date="2025-05" db="UniProtKB">
        <authorList>
            <consortium name="RefSeq"/>
        </authorList>
    </citation>
    <scope>IDENTIFICATION</scope>
    <source>
        <tissue evidence="3 4">Whole body</tissue>
    </source>
</reference>
<dbReference type="InterPro" id="IPR011333">
    <property type="entry name" value="SKP1/BTB/POZ_sf"/>
</dbReference>
<evidence type="ECO:0000313" key="3">
    <source>
        <dbReference type="RefSeq" id="XP_026501204.2"/>
    </source>
</evidence>
<dbReference type="SUPFAM" id="SSF54695">
    <property type="entry name" value="POZ domain"/>
    <property type="match status" value="1"/>
</dbReference>
<dbReference type="Gene3D" id="3.30.710.10">
    <property type="entry name" value="Potassium Channel Kv1.1, Chain A"/>
    <property type="match status" value="1"/>
</dbReference>
<dbReference type="CDD" id="cd18186">
    <property type="entry name" value="BTB_POZ_ZBTB_KLHL-like"/>
    <property type="match status" value="1"/>
</dbReference>
<dbReference type="OMA" id="EICESHY"/>
<accession>A0A8B8IVM8</accession>
<dbReference type="PROSITE" id="PS50097">
    <property type="entry name" value="BTB"/>
    <property type="match status" value="1"/>
</dbReference>
<proteinExistence type="predicted"/>
<sequence length="379" mass="44038">MLEADLFAYMNDSDEEDQRPNYSSDDEFIDNANEDHFVDKDDLDNNINVEFHRNAVTALNQCPTLKARKLCVFNLDYKLHHSDHYDIGGTYSKQNPNLWFYCTTTVCPGGNYLLNIFVCHRNTGSFKISISDIETHIQMKDLTVFSKYLLLPNKLISKTFRSSQADKNHYIKSFCFTKEVVDNLHKTLSIPIEIELKPKCPVDKDFLRKIKLKHCLSGMFQRQENTDFILESKSGNKFDVHKILLATHSNVLKEIIKKSESNCAVVDMNDDEIEVLLEYLYSVSEKSVVDENSFKFLDVAYRFKLENLIPLKQSEIIQKLTIKNAIEVAVLTEKYKLESIQKIVFEFIKKNPEVLETEGWKNLNDVVLTKKLFNICKQK</sequence>
<keyword evidence="2" id="KW-1185">Reference proteome</keyword>
<dbReference type="RefSeq" id="XP_064076982.1">
    <property type="nucleotide sequence ID" value="XM_064220912.1"/>
</dbReference>
<dbReference type="PANTHER" id="PTHR45632">
    <property type="entry name" value="LD33804P"/>
    <property type="match status" value="1"/>
</dbReference>
<dbReference type="Pfam" id="PF00651">
    <property type="entry name" value="BTB"/>
    <property type="match status" value="1"/>
</dbReference>
<dbReference type="Proteomes" id="UP001652626">
    <property type="component" value="Chromosome 5"/>
</dbReference>
<evidence type="ECO:0000259" key="1">
    <source>
        <dbReference type="PROSITE" id="PS50097"/>
    </source>
</evidence>
<dbReference type="OrthoDB" id="2311693at2759"/>
<dbReference type="AlphaFoldDB" id="A0A8B8IVM8"/>
<dbReference type="GeneID" id="113404500"/>
<evidence type="ECO:0000313" key="4">
    <source>
        <dbReference type="RefSeq" id="XP_064076982.1"/>
    </source>
</evidence>
<organism evidence="2 3">
    <name type="scientific">Vanessa tameamea</name>
    <name type="common">Kamehameha butterfly</name>
    <dbReference type="NCBI Taxonomy" id="334116"/>
    <lineage>
        <taxon>Eukaryota</taxon>
        <taxon>Metazoa</taxon>
        <taxon>Ecdysozoa</taxon>
        <taxon>Arthropoda</taxon>
        <taxon>Hexapoda</taxon>
        <taxon>Insecta</taxon>
        <taxon>Pterygota</taxon>
        <taxon>Neoptera</taxon>
        <taxon>Endopterygota</taxon>
        <taxon>Lepidoptera</taxon>
        <taxon>Glossata</taxon>
        <taxon>Ditrysia</taxon>
        <taxon>Papilionoidea</taxon>
        <taxon>Nymphalidae</taxon>
        <taxon>Nymphalinae</taxon>
        <taxon>Vanessa</taxon>
    </lineage>
</organism>
<protein>
    <submittedName>
        <fullName evidence="3 4">Uncharacterized protein LOC113404500</fullName>
    </submittedName>
</protein>
<name>A0A8B8IVM8_VANTA</name>
<dbReference type="RefSeq" id="XP_026501204.2">
    <property type="nucleotide sequence ID" value="XM_026645419.2"/>
</dbReference>
<dbReference type="SMART" id="SM00225">
    <property type="entry name" value="BTB"/>
    <property type="match status" value="1"/>
</dbReference>
<feature type="domain" description="BTB" evidence="1">
    <location>
        <begin position="226"/>
        <end position="282"/>
    </location>
</feature>